<feature type="binding site" evidence="5">
    <location>
        <begin position="56"/>
        <end position="57"/>
    </location>
    <ligand>
        <name>3-methyl-2-oxobutanoate</name>
        <dbReference type="ChEBI" id="CHEBI:11851"/>
    </ligand>
</feature>
<dbReference type="InterPro" id="IPR003700">
    <property type="entry name" value="Pantoate_hydroxy_MeTrfase"/>
</dbReference>
<feature type="binding site" evidence="5">
    <location>
        <position position="126"/>
    </location>
    <ligand>
        <name>Mg(2+)</name>
        <dbReference type="ChEBI" id="CHEBI:18420"/>
    </ligand>
</feature>
<keyword evidence="5" id="KW-0460">Magnesium</keyword>
<sequence length="275" mass="29411">MNSSVGAGAPGPAKIRIRHLQDAKRAGRAFSMLTSYDQYSAKAFERAGIEVLLIGDSVGTTVLGHDSTVHTTHEDIRLFTGAVARSVSRPLIVADLAFGTYQTGPADAIRHGVELIRAGAEAVKLEGGHEIVPQVRALVEAGIPVMGHLGFTPQSVNALSGHRVQGRDHQAADRLADDALALQEAGAFAIVLELVPRSLAQRVTEVLQIPTIGIGAGPDCDGQVLVWQDMAGLSGFEGKFVRRFAHLREELERAAREYRGAVEGREYPGPEHSFD</sequence>
<feature type="binding site" evidence="5">
    <location>
        <position position="124"/>
    </location>
    <ligand>
        <name>3-methyl-2-oxobutanoate</name>
        <dbReference type="ChEBI" id="CHEBI:11851"/>
    </ligand>
</feature>
<dbReference type="PANTHER" id="PTHR20881">
    <property type="entry name" value="3-METHYL-2-OXOBUTANOATE HYDROXYMETHYLTRANSFERASE"/>
    <property type="match status" value="1"/>
</dbReference>
<comment type="catalytic activity">
    <reaction evidence="5">
        <text>(6R)-5,10-methylene-5,6,7,8-tetrahydrofolate + 3-methyl-2-oxobutanoate + H2O = 2-dehydropantoate + (6S)-5,6,7,8-tetrahydrofolate</text>
        <dbReference type="Rhea" id="RHEA:11824"/>
        <dbReference type="ChEBI" id="CHEBI:11561"/>
        <dbReference type="ChEBI" id="CHEBI:11851"/>
        <dbReference type="ChEBI" id="CHEBI:15377"/>
        <dbReference type="ChEBI" id="CHEBI:15636"/>
        <dbReference type="ChEBI" id="CHEBI:57453"/>
        <dbReference type="EC" id="2.1.2.11"/>
    </reaction>
</comment>
<name>A0ABV6RB86_9MICO</name>
<dbReference type="Pfam" id="PF02548">
    <property type="entry name" value="Pantoate_transf"/>
    <property type="match status" value="1"/>
</dbReference>
<dbReference type="InterPro" id="IPR015813">
    <property type="entry name" value="Pyrv/PenolPyrv_kinase-like_dom"/>
</dbReference>
<keyword evidence="7" id="KW-1185">Reference proteome</keyword>
<evidence type="ECO:0000256" key="3">
    <source>
        <dbReference type="ARBA" id="ARBA00022655"/>
    </source>
</evidence>
<accession>A0ABV6RB86</accession>
<dbReference type="EMBL" id="JBHLSV010000010">
    <property type="protein sequence ID" value="MFC0674245.1"/>
    <property type="molecule type" value="Genomic_DNA"/>
</dbReference>
<comment type="caution">
    <text evidence="6">The sequence shown here is derived from an EMBL/GenBank/DDBJ whole genome shotgun (WGS) entry which is preliminary data.</text>
</comment>
<feature type="binding site" evidence="5">
    <location>
        <position position="95"/>
    </location>
    <ligand>
        <name>Mg(2+)</name>
        <dbReference type="ChEBI" id="CHEBI:18420"/>
    </ligand>
</feature>
<keyword evidence="3 5" id="KW-0566">Pantothenate biosynthesis</keyword>
<dbReference type="InterPro" id="IPR040442">
    <property type="entry name" value="Pyrv_kinase-like_dom_sf"/>
</dbReference>
<feature type="binding site" evidence="5">
    <location>
        <position position="95"/>
    </location>
    <ligand>
        <name>3-methyl-2-oxobutanoate</name>
        <dbReference type="ChEBI" id="CHEBI:11851"/>
    </ligand>
</feature>
<keyword evidence="5" id="KW-0963">Cytoplasm</keyword>
<organism evidence="6 7">
    <name type="scientific">Brachybacterium hainanense</name>
    <dbReference type="NCBI Taxonomy" id="1541174"/>
    <lineage>
        <taxon>Bacteria</taxon>
        <taxon>Bacillati</taxon>
        <taxon>Actinomycetota</taxon>
        <taxon>Actinomycetes</taxon>
        <taxon>Micrococcales</taxon>
        <taxon>Dermabacteraceae</taxon>
        <taxon>Brachybacterium</taxon>
    </lineage>
</organism>
<dbReference type="PANTHER" id="PTHR20881:SF0">
    <property type="entry name" value="3-METHYL-2-OXOBUTANOATE HYDROXYMETHYLTRANSFERASE"/>
    <property type="match status" value="1"/>
</dbReference>
<keyword evidence="5" id="KW-0479">Metal-binding</keyword>
<dbReference type="GO" id="GO:0003864">
    <property type="term" value="F:3-methyl-2-oxobutanoate hydroxymethyltransferase activity"/>
    <property type="evidence" value="ECO:0007669"/>
    <property type="project" value="UniProtKB-EC"/>
</dbReference>
<dbReference type="NCBIfam" id="TIGR00222">
    <property type="entry name" value="panB"/>
    <property type="match status" value="1"/>
</dbReference>
<feature type="active site" description="Proton acceptor" evidence="5">
    <location>
        <position position="193"/>
    </location>
</feature>
<dbReference type="Gene3D" id="3.20.20.60">
    <property type="entry name" value="Phosphoenolpyruvate-binding domains"/>
    <property type="match status" value="1"/>
</dbReference>
<protein>
    <recommendedName>
        <fullName evidence="5">3-methyl-2-oxobutanoate hydroxymethyltransferase</fullName>
        <ecNumber evidence="5">2.1.2.11</ecNumber>
    </recommendedName>
    <alternativeName>
        <fullName evidence="5">Ketopantoate hydroxymethyltransferase</fullName>
        <shortName evidence="5">KPHMT</shortName>
    </alternativeName>
</protein>
<evidence type="ECO:0000313" key="6">
    <source>
        <dbReference type="EMBL" id="MFC0674245.1"/>
    </source>
</evidence>
<dbReference type="HAMAP" id="MF_00156">
    <property type="entry name" value="PanB"/>
    <property type="match status" value="1"/>
</dbReference>
<comment type="subcellular location">
    <subcellularLocation>
        <location evidence="5">Cytoplasm</location>
    </subcellularLocation>
</comment>
<comment type="similarity">
    <text evidence="1 5">Belongs to the PanB family.</text>
</comment>
<gene>
    <name evidence="5 6" type="primary">panB</name>
    <name evidence="6" type="ORF">ACFFF6_09795</name>
</gene>
<keyword evidence="4 5" id="KW-0808">Transferase</keyword>
<feature type="binding site" evidence="5">
    <location>
        <position position="56"/>
    </location>
    <ligand>
        <name>Mg(2+)</name>
        <dbReference type="ChEBI" id="CHEBI:18420"/>
    </ligand>
</feature>
<dbReference type="CDD" id="cd06557">
    <property type="entry name" value="KPHMT-like"/>
    <property type="match status" value="1"/>
</dbReference>
<comment type="function">
    <text evidence="5">Catalyzes the reversible reaction in which hydroxymethyl group from 5,10-methylenetetrahydrofolate is transferred onto alpha-ketoisovalerate to form ketopantoate.</text>
</comment>
<evidence type="ECO:0000256" key="5">
    <source>
        <dbReference type="HAMAP-Rule" id="MF_00156"/>
    </source>
</evidence>
<dbReference type="PIRSF" id="PIRSF000388">
    <property type="entry name" value="Pantoate_hydroxy_MeTrfase"/>
    <property type="match status" value="1"/>
</dbReference>
<evidence type="ECO:0000313" key="7">
    <source>
        <dbReference type="Proteomes" id="UP001589793"/>
    </source>
</evidence>
<dbReference type="Proteomes" id="UP001589793">
    <property type="component" value="Unassembled WGS sequence"/>
</dbReference>
<comment type="pathway">
    <text evidence="5">Cofactor biosynthesis; (R)-pantothenate biosynthesis; (R)-pantoate from 3-methyl-2-oxobutanoate: step 1/2.</text>
</comment>
<evidence type="ECO:0000256" key="1">
    <source>
        <dbReference type="ARBA" id="ARBA00008676"/>
    </source>
</evidence>
<evidence type="ECO:0000256" key="4">
    <source>
        <dbReference type="ARBA" id="ARBA00022679"/>
    </source>
</evidence>
<proteinExistence type="inferred from homology"/>
<dbReference type="SUPFAM" id="SSF51621">
    <property type="entry name" value="Phosphoenolpyruvate/pyruvate domain"/>
    <property type="match status" value="1"/>
</dbReference>
<evidence type="ECO:0000256" key="2">
    <source>
        <dbReference type="ARBA" id="ARBA00011424"/>
    </source>
</evidence>
<dbReference type="EC" id="2.1.2.11" evidence="5"/>
<dbReference type="NCBIfam" id="NF001452">
    <property type="entry name" value="PRK00311.1"/>
    <property type="match status" value="1"/>
</dbReference>
<dbReference type="RefSeq" id="WP_376980179.1">
    <property type="nucleotide sequence ID" value="NZ_JBHLSV010000010.1"/>
</dbReference>
<comment type="cofactor">
    <cofactor evidence="5">
        <name>Mg(2+)</name>
        <dbReference type="ChEBI" id="CHEBI:18420"/>
    </cofactor>
    <text evidence="5">Binds 1 Mg(2+) ion per subunit.</text>
</comment>
<reference evidence="6 7" key="1">
    <citation type="submission" date="2024-09" db="EMBL/GenBank/DDBJ databases">
        <authorList>
            <person name="Sun Q."/>
            <person name="Mori K."/>
        </authorList>
    </citation>
    <scope>NUCLEOTIDE SEQUENCE [LARGE SCALE GENOMIC DNA]</scope>
    <source>
        <strain evidence="6 7">CICC 10874</strain>
    </source>
</reference>
<comment type="subunit">
    <text evidence="2 5">Homodecamer; pentamer of dimers.</text>
</comment>